<evidence type="ECO:0000256" key="1">
    <source>
        <dbReference type="SAM" id="Phobius"/>
    </source>
</evidence>
<reference evidence="2" key="1">
    <citation type="submission" date="2018-05" db="EMBL/GenBank/DDBJ databases">
        <authorList>
            <person name="Lanie J.A."/>
            <person name="Ng W.-L."/>
            <person name="Kazmierczak K.M."/>
            <person name="Andrzejewski T.M."/>
            <person name="Davidsen T.M."/>
            <person name="Wayne K.J."/>
            <person name="Tettelin H."/>
            <person name="Glass J.I."/>
            <person name="Rusch D."/>
            <person name="Podicherti R."/>
            <person name="Tsui H.-C.T."/>
            <person name="Winkler M.E."/>
        </authorList>
    </citation>
    <scope>NUCLEOTIDE SEQUENCE</scope>
</reference>
<evidence type="ECO:0000313" key="2">
    <source>
        <dbReference type="EMBL" id="SVB71142.1"/>
    </source>
</evidence>
<feature type="transmembrane region" description="Helical" evidence="1">
    <location>
        <begin position="30"/>
        <end position="50"/>
    </location>
</feature>
<dbReference type="PANTHER" id="PTHR32309">
    <property type="entry name" value="TYROSINE-PROTEIN KINASE"/>
    <property type="match status" value="1"/>
</dbReference>
<sequence>MTEANTGREPVHTDDEEITVLALASFLLRWRRIIVVFALVGTVVGLAIGLTRTRVYVSSSTFIPQGSESAPSGLALAATQFGIRVPTSGATWGPAMYLELVNSWAVLERIALDSVVTGEGGRRESLMKLLEVDAPTAESRGDKAVRALRALITATEVASIGGVNVTATTPWPHVSQALAERLVSEVNRFNIETHRSQGTAEREFVEV</sequence>
<dbReference type="EMBL" id="UINC01053976">
    <property type="protein sequence ID" value="SVB71142.1"/>
    <property type="molecule type" value="Genomic_DNA"/>
</dbReference>
<proteinExistence type="predicted"/>
<gene>
    <name evidence="2" type="ORF">METZ01_LOCUS223996</name>
</gene>
<dbReference type="AlphaFoldDB" id="A0A382G8H2"/>
<accession>A0A382G8H2</accession>
<dbReference type="InterPro" id="IPR050445">
    <property type="entry name" value="Bact_polysacc_biosynth/exp"/>
</dbReference>
<feature type="non-terminal residue" evidence="2">
    <location>
        <position position="207"/>
    </location>
</feature>
<keyword evidence="1" id="KW-0472">Membrane</keyword>
<keyword evidence="1" id="KW-0812">Transmembrane</keyword>
<keyword evidence="1" id="KW-1133">Transmembrane helix</keyword>
<protein>
    <recommendedName>
        <fullName evidence="3">Polysaccharide chain length determinant N-terminal domain-containing protein</fullName>
    </recommendedName>
</protein>
<evidence type="ECO:0008006" key="3">
    <source>
        <dbReference type="Google" id="ProtNLM"/>
    </source>
</evidence>
<organism evidence="2">
    <name type="scientific">marine metagenome</name>
    <dbReference type="NCBI Taxonomy" id="408172"/>
    <lineage>
        <taxon>unclassified sequences</taxon>
        <taxon>metagenomes</taxon>
        <taxon>ecological metagenomes</taxon>
    </lineage>
</organism>
<name>A0A382G8H2_9ZZZZ</name>
<dbReference type="PANTHER" id="PTHR32309:SF31">
    <property type="entry name" value="CAPSULAR EXOPOLYSACCHARIDE FAMILY"/>
    <property type="match status" value="1"/>
</dbReference>